<reference evidence="3" key="1">
    <citation type="journal article" date="2020" name="Microb. Genom.">
        <title>Genetic diversity of clinical and environmental Mucorales isolates obtained from an investigation of mucormycosis cases among solid organ transplant recipients.</title>
        <authorList>
            <person name="Nguyen M.H."/>
            <person name="Kaul D."/>
            <person name="Muto C."/>
            <person name="Cheng S.J."/>
            <person name="Richter R.A."/>
            <person name="Bruno V.M."/>
            <person name="Liu G."/>
            <person name="Beyhan S."/>
            <person name="Sundermann A.J."/>
            <person name="Mounaud S."/>
            <person name="Pasculle A.W."/>
            <person name="Nierman W.C."/>
            <person name="Driscoll E."/>
            <person name="Cumbie R."/>
            <person name="Clancy C.J."/>
            <person name="Dupont C.L."/>
        </authorList>
    </citation>
    <scope>NUCLEOTIDE SEQUENCE</scope>
    <source>
        <strain evidence="3">GL11</strain>
    </source>
</reference>
<keyword evidence="2" id="KW-0732">Signal</keyword>
<keyword evidence="1" id="KW-1133">Transmembrane helix</keyword>
<feature type="chain" id="PRO_5040175256" evidence="2">
    <location>
        <begin position="18"/>
        <end position="166"/>
    </location>
</feature>
<keyword evidence="1" id="KW-0472">Membrane</keyword>
<evidence type="ECO:0000313" key="4">
    <source>
        <dbReference type="Proteomes" id="UP000716291"/>
    </source>
</evidence>
<evidence type="ECO:0000313" key="3">
    <source>
        <dbReference type="EMBL" id="KAG1302349.1"/>
    </source>
</evidence>
<dbReference type="AlphaFoldDB" id="A0A9P6X033"/>
<dbReference type="OrthoDB" id="2245086at2759"/>
<proteinExistence type="predicted"/>
<evidence type="ECO:0000256" key="1">
    <source>
        <dbReference type="SAM" id="Phobius"/>
    </source>
</evidence>
<evidence type="ECO:0000256" key="2">
    <source>
        <dbReference type="SAM" id="SignalP"/>
    </source>
</evidence>
<name>A0A9P6X033_RHIOR</name>
<accession>A0A9P6X033</accession>
<gene>
    <name evidence="3" type="ORF">G6F64_011004</name>
</gene>
<dbReference type="InterPro" id="IPR008657">
    <property type="entry name" value="JTB"/>
</dbReference>
<keyword evidence="1" id="KW-0812">Transmembrane</keyword>
<protein>
    <submittedName>
        <fullName evidence="3">Uncharacterized protein</fullName>
    </submittedName>
</protein>
<organism evidence="3 4">
    <name type="scientific">Rhizopus oryzae</name>
    <name type="common">Mucormycosis agent</name>
    <name type="synonym">Rhizopus arrhizus var. delemar</name>
    <dbReference type="NCBI Taxonomy" id="64495"/>
    <lineage>
        <taxon>Eukaryota</taxon>
        <taxon>Fungi</taxon>
        <taxon>Fungi incertae sedis</taxon>
        <taxon>Mucoromycota</taxon>
        <taxon>Mucoromycotina</taxon>
        <taxon>Mucoromycetes</taxon>
        <taxon>Mucorales</taxon>
        <taxon>Mucorineae</taxon>
        <taxon>Rhizopodaceae</taxon>
        <taxon>Rhizopus</taxon>
    </lineage>
</organism>
<sequence length="166" mass="19093">MKTVLFILFLFCNLCLAVVQKRTPPFGITDENSSQHLGDYTHSHETVDKSTYSCYPTGDCEVCSPLEKKTHPYCAEFGNKQAVRCEWDDPELADRKNQTVIYDDDSISLPSFLACPRVKSVERSRFIKFEVLNVTIAILSVLIFIWRQKQVAHEQYQRLAKRIGIV</sequence>
<dbReference type="Pfam" id="PF05439">
    <property type="entry name" value="JTB"/>
    <property type="match status" value="1"/>
</dbReference>
<dbReference type="Proteomes" id="UP000716291">
    <property type="component" value="Unassembled WGS sequence"/>
</dbReference>
<dbReference type="GO" id="GO:0016020">
    <property type="term" value="C:membrane"/>
    <property type="evidence" value="ECO:0007669"/>
    <property type="project" value="InterPro"/>
</dbReference>
<dbReference type="EMBL" id="JAANQT010002484">
    <property type="protein sequence ID" value="KAG1302349.1"/>
    <property type="molecule type" value="Genomic_DNA"/>
</dbReference>
<feature type="transmembrane region" description="Helical" evidence="1">
    <location>
        <begin position="126"/>
        <end position="146"/>
    </location>
</feature>
<keyword evidence="4" id="KW-1185">Reference proteome</keyword>
<feature type="signal peptide" evidence="2">
    <location>
        <begin position="1"/>
        <end position="17"/>
    </location>
</feature>
<comment type="caution">
    <text evidence="3">The sequence shown here is derived from an EMBL/GenBank/DDBJ whole genome shotgun (WGS) entry which is preliminary data.</text>
</comment>